<dbReference type="AlphaFoldDB" id="A0A1I1JQR3"/>
<dbReference type="Gene3D" id="3.40.630.30">
    <property type="match status" value="1"/>
</dbReference>
<dbReference type="InterPro" id="IPR013653">
    <property type="entry name" value="GCN5-like_dom"/>
</dbReference>
<dbReference type="RefSeq" id="WP_242943284.1">
    <property type="nucleotide sequence ID" value="NZ_FOMG01000004.1"/>
</dbReference>
<gene>
    <name evidence="2" type="ORF">SAMN05421842_104132</name>
</gene>
<organism evidence="2 3">
    <name type="scientific">Clostridium uliginosum</name>
    <dbReference type="NCBI Taxonomy" id="119641"/>
    <lineage>
        <taxon>Bacteria</taxon>
        <taxon>Bacillati</taxon>
        <taxon>Bacillota</taxon>
        <taxon>Clostridia</taxon>
        <taxon>Eubacteriales</taxon>
        <taxon>Clostridiaceae</taxon>
        <taxon>Clostridium</taxon>
    </lineage>
</organism>
<dbReference type="STRING" id="119641.SAMN05421842_104132"/>
<protein>
    <submittedName>
        <fullName evidence="2">8-oxo-dGTP diphosphatase</fullName>
    </submittedName>
</protein>
<dbReference type="InterPro" id="IPR016181">
    <property type="entry name" value="Acyl_CoA_acyltransferase"/>
</dbReference>
<name>A0A1I1JQR3_9CLOT</name>
<evidence type="ECO:0000313" key="3">
    <source>
        <dbReference type="Proteomes" id="UP000199263"/>
    </source>
</evidence>
<sequence>MNQKTEIIEFLIKDEINNINIINFIEDYPIYYIEKIDDSVIVKGTSDKNWIYISSKSEEELKIIKSRLDNNDKNFAAIEEWMLPILTNKNKIKWRLSTMKLILCNDTYIVKPKHNVSDLTINDAEFIYENSDYKDFISIQYIIDRITNGISSCIRYMDKPIAWAITQDDGAIGFLHVLPEYRKMGYARDVTIALIKKVRDKNKIPFVHIEEENEKSMRLATGLGFKKDKVVNWFEIE</sequence>
<accession>A0A1I1JQR3</accession>
<dbReference type="EMBL" id="FOMG01000004">
    <property type="protein sequence ID" value="SFC50904.1"/>
    <property type="molecule type" value="Genomic_DNA"/>
</dbReference>
<dbReference type="GO" id="GO:0016747">
    <property type="term" value="F:acyltransferase activity, transferring groups other than amino-acyl groups"/>
    <property type="evidence" value="ECO:0007669"/>
    <property type="project" value="InterPro"/>
</dbReference>
<dbReference type="CDD" id="cd04301">
    <property type="entry name" value="NAT_SF"/>
    <property type="match status" value="1"/>
</dbReference>
<dbReference type="PANTHER" id="PTHR20958">
    <property type="entry name" value="GLYCINE N-ACYLTRANSFERASE-LIKE PROTEIN"/>
    <property type="match status" value="1"/>
</dbReference>
<dbReference type="Proteomes" id="UP000199263">
    <property type="component" value="Unassembled WGS sequence"/>
</dbReference>
<dbReference type="InterPro" id="IPR053225">
    <property type="entry name" value="Acyl-CoA_N-acyltransferase"/>
</dbReference>
<feature type="domain" description="N-acetyltransferase" evidence="1">
    <location>
        <begin position="114"/>
        <end position="237"/>
    </location>
</feature>
<keyword evidence="3" id="KW-1185">Reference proteome</keyword>
<reference evidence="2 3" key="1">
    <citation type="submission" date="2016-10" db="EMBL/GenBank/DDBJ databases">
        <authorList>
            <person name="de Groot N.N."/>
        </authorList>
    </citation>
    <scope>NUCLEOTIDE SEQUENCE [LARGE SCALE GENOMIC DNA]</scope>
    <source>
        <strain evidence="2 3">DSM 12992</strain>
    </source>
</reference>
<dbReference type="SUPFAM" id="SSF55729">
    <property type="entry name" value="Acyl-CoA N-acyltransferases (Nat)"/>
    <property type="match status" value="1"/>
</dbReference>
<dbReference type="InterPro" id="IPR000182">
    <property type="entry name" value="GNAT_dom"/>
</dbReference>
<dbReference type="PANTHER" id="PTHR20958:SF6">
    <property type="entry name" value="GLYCINE N-ACYLTRANSFERASE-LIKE PROTEIN"/>
    <property type="match status" value="1"/>
</dbReference>
<dbReference type="Pfam" id="PF08445">
    <property type="entry name" value="FR47"/>
    <property type="match status" value="1"/>
</dbReference>
<evidence type="ECO:0000259" key="1">
    <source>
        <dbReference type="PROSITE" id="PS51186"/>
    </source>
</evidence>
<dbReference type="PROSITE" id="PS51186">
    <property type="entry name" value="GNAT"/>
    <property type="match status" value="1"/>
</dbReference>
<proteinExistence type="predicted"/>
<evidence type="ECO:0000313" key="2">
    <source>
        <dbReference type="EMBL" id="SFC50904.1"/>
    </source>
</evidence>